<dbReference type="EMBL" id="JAZGQO010000015">
    <property type="protein sequence ID" value="KAK6168615.1"/>
    <property type="molecule type" value="Genomic_DNA"/>
</dbReference>
<feature type="compositionally biased region" description="Acidic residues" evidence="1">
    <location>
        <begin position="20"/>
        <end position="32"/>
    </location>
</feature>
<feature type="region of interest" description="Disordered" evidence="1">
    <location>
        <begin position="20"/>
        <end position="72"/>
    </location>
</feature>
<protein>
    <submittedName>
        <fullName evidence="2">Uncharacterized protein</fullName>
    </submittedName>
</protein>
<evidence type="ECO:0000313" key="2">
    <source>
        <dbReference type="EMBL" id="KAK6168615.1"/>
    </source>
</evidence>
<name>A0AAN8IXX8_PATCE</name>
<reference evidence="2 3" key="1">
    <citation type="submission" date="2024-01" db="EMBL/GenBank/DDBJ databases">
        <title>The genome of the rayed Mediterranean limpet Patella caerulea (Linnaeus, 1758).</title>
        <authorList>
            <person name="Anh-Thu Weber A."/>
            <person name="Halstead-Nussloch G."/>
        </authorList>
    </citation>
    <scope>NUCLEOTIDE SEQUENCE [LARGE SCALE GENOMIC DNA]</scope>
    <source>
        <strain evidence="2">AATW-2023a</strain>
        <tissue evidence="2">Whole specimen</tissue>
    </source>
</reference>
<dbReference type="AlphaFoldDB" id="A0AAN8IXX8"/>
<evidence type="ECO:0000256" key="1">
    <source>
        <dbReference type="SAM" id="MobiDB-lite"/>
    </source>
</evidence>
<feature type="compositionally biased region" description="Basic and acidic residues" evidence="1">
    <location>
        <begin position="33"/>
        <end position="47"/>
    </location>
</feature>
<evidence type="ECO:0000313" key="3">
    <source>
        <dbReference type="Proteomes" id="UP001347796"/>
    </source>
</evidence>
<comment type="caution">
    <text evidence="2">The sequence shown here is derived from an EMBL/GenBank/DDBJ whole genome shotgun (WGS) entry which is preliminary data.</text>
</comment>
<sequence length="72" mass="7830">MALAGKEGNKKVLFNISESIDAEEDSDLPEAEADQHENTAVKDDASDSSHFSSPEAHNPPKPGMRSVFIRPH</sequence>
<gene>
    <name evidence="2" type="ORF">SNE40_019812</name>
</gene>
<dbReference type="Proteomes" id="UP001347796">
    <property type="component" value="Unassembled WGS sequence"/>
</dbReference>
<organism evidence="2 3">
    <name type="scientific">Patella caerulea</name>
    <name type="common">Rayed Mediterranean limpet</name>
    <dbReference type="NCBI Taxonomy" id="87958"/>
    <lineage>
        <taxon>Eukaryota</taxon>
        <taxon>Metazoa</taxon>
        <taxon>Spiralia</taxon>
        <taxon>Lophotrochozoa</taxon>
        <taxon>Mollusca</taxon>
        <taxon>Gastropoda</taxon>
        <taxon>Patellogastropoda</taxon>
        <taxon>Patelloidea</taxon>
        <taxon>Patellidae</taxon>
        <taxon>Patella</taxon>
    </lineage>
</organism>
<accession>A0AAN8IXX8</accession>
<keyword evidence="3" id="KW-1185">Reference proteome</keyword>
<proteinExistence type="predicted"/>